<sequence>MNDPRQDSLSLLKRYYDAFAAHDHAGMLACLDEEVEHRINQGAVERGKQAFAAFMAAMDRAYEETLTEMVLFASDDGTRAAAEFRVLGRYLETAEGCPEARGQRYDLPAGAFFEIRDGRIARVSVFYNAADWVAQVS</sequence>
<dbReference type="HOGENOM" id="CLU_153092_0_0_5"/>
<dbReference type="STRING" id="1208324.P73_1415"/>
<dbReference type="Pfam" id="PF12680">
    <property type="entry name" value="SnoaL_2"/>
    <property type="match status" value="1"/>
</dbReference>
<evidence type="ECO:0000313" key="3">
    <source>
        <dbReference type="Proteomes" id="UP000031521"/>
    </source>
</evidence>
<keyword evidence="3" id="KW-1185">Reference proteome</keyword>
<feature type="domain" description="SnoaL-like" evidence="1">
    <location>
        <begin position="13"/>
        <end position="123"/>
    </location>
</feature>
<dbReference type="Proteomes" id="UP000031521">
    <property type="component" value="Chromosome"/>
</dbReference>
<dbReference type="AlphaFoldDB" id="A0A0B5DY84"/>
<dbReference type="InterPro" id="IPR032710">
    <property type="entry name" value="NTF2-like_dom_sf"/>
</dbReference>
<dbReference type="OrthoDB" id="582835at2"/>
<evidence type="ECO:0000313" key="2">
    <source>
        <dbReference type="EMBL" id="AJE46130.1"/>
    </source>
</evidence>
<dbReference type="NCBIfam" id="TIGR02096">
    <property type="entry name" value="ketosteroid isomerase-related protein"/>
    <property type="match status" value="1"/>
</dbReference>
<dbReference type="KEGG" id="cid:P73_1415"/>
<evidence type="ECO:0000259" key="1">
    <source>
        <dbReference type="Pfam" id="PF12680"/>
    </source>
</evidence>
<reference evidence="2 3" key="1">
    <citation type="journal article" date="2014" name="Int. J. Syst. Evol. Microbiol.">
        <title>Celeribacter indicus sp. nov., a polycyclic aromatic hydrocarbon-degrading bacterium from deep-sea sediment and reclassification of Huaishuia halophila as Celeribacter halophilus comb. nov.</title>
        <authorList>
            <person name="Lai Q."/>
            <person name="Cao J."/>
            <person name="Yuan J."/>
            <person name="Li F."/>
            <person name="Shao Z."/>
        </authorList>
    </citation>
    <scope>NUCLEOTIDE SEQUENCE [LARGE SCALE GENOMIC DNA]</scope>
    <source>
        <strain evidence="2">P73</strain>
    </source>
</reference>
<protein>
    <recommendedName>
        <fullName evidence="1">SnoaL-like domain-containing protein</fullName>
    </recommendedName>
</protein>
<dbReference type="RefSeq" id="WP_043869073.1">
    <property type="nucleotide sequence ID" value="NZ_CP004393.1"/>
</dbReference>
<organism evidence="2 3">
    <name type="scientific">Celeribacter indicus</name>
    <dbReference type="NCBI Taxonomy" id="1208324"/>
    <lineage>
        <taxon>Bacteria</taxon>
        <taxon>Pseudomonadati</taxon>
        <taxon>Pseudomonadota</taxon>
        <taxon>Alphaproteobacteria</taxon>
        <taxon>Rhodobacterales</taxon>
        <taxon>Roseobacteraceae</taxon>
        <taxon>Celeribacter</taxon>
    </lineage>
</organism>
<gene>
    <name evidence="2" type="ORF">P73_1415</name>
</gene>
<name>A0A0B5DY84_9RHOB</name>
<dbReference type="Gene3D" id="3.10.450.50">
    <property type="match status" value="1"/>
</dbReference>
<proteinExistence type="predicted"/>
<dbReference type="InterPro" id="IPR011721">
    <property type="entry name" value="CHP02096"/>
</dbReference>
<dbReference type="EMBL" id="CP004393">
    <property type="protein sequence ID" value="AJE46130.1"/>
    <property type="molecule type" value="Genomic_DNA"/>
</dbReference>
<dbReference type="InterPro" id="IPR037401">
    <property type="entry name" value="SnoaL-like"/>
</dbReference>
<dbReference type="SUPFAM" id="SSF54427">
    <property type="entry name" value="NTF2-like"/>
    <property type="match status" value="1"/>
</dbReference>
<accession>A0A0B5DY84</accession>